<sequence length="152" mass="18569">MARFLFRFQKVLEHRGRLLDNQQRTLAELRRKRLDANRRRRELEQQAENNMERVRRLRSEGQVSSAQLYLDYLPTIQQQAKKVDIELASLDNEIRRAVEKLKALFKEKRSLEFLRDRDYLRFQEAERKEEEDLLNEINTMKYASRMRDEGRL</sequence>
<gene>
    <name evidence="2" type="ORF">HNR37_001730</name>
</gene>
<dbReference type="EMBL" id="JACHID010000010">
    <property type="protein sequence ID" value="MBB5022395.1"/>
    <property type="molecule type" value="Genomic_DNA"/>
</dbReference>
<dbReference type="Gene3D" id="1.10.287.1700">
    <property type="match status" value="1"/>
</dbReference>
<keyword evidence="3" id="KW-1185">Reference proteome</keyword>
<accession>A0A7W8DHE1</accession>
<organism evidence="2 3">
    <name type="scientific">Desulfurispira natronophila</name>
    <dbReference type="NCBI Taxonomy" id="682562"/>
    <lineage>
        <taxon>Bacteria</taxon>
        <taxon>Pseudomonadati</taxon>
        <taxon>Chrysiogenota</taxon>
        <taxon>Chrysiogenia</taxon>
        <taxon>Chrysiogenales</taxon>
        <taxon>Chrysiogenaceae</taxon>
        <taxon>Desulfurispira</taxon>
    </lineage>
</organism>
<keyword evidence="2" id="KW-0966">Cell projection</keyword>
<protein>
    <submittedName>
        <fullName evidence="2">Flagellar export protein FliJ</fullName>
    </submittedName>
</protein>
<keyword evidence="2" id="KW-0282">Flagellum</keyword>
<dbReference type="RefSeq" id="WP_183732815.1">
    <property type="nucleotide sequence ID" value="NZ_JACHID010000010.1"/>
</dbReference>
<dbReference type="Proteomes" id="UP000528322">
    <property type="component" value="Unassembled WGS sequence"/>
</dbReference>
<evidence type="ECO:0000256" key="1">
    <source>
        <dbReference type="SAM" id="Coils"/>
    </source>
</evidence>
<evidence type="ECO:0000313" key="2">
    <source>
        <dbReference type="EMBL" id="MBB5022395.1"/>
    </source>
</evidence>
<feature type="coiled-coil region" evidence="1">
    <location>
        <begin position="19"/>
        <end position="140"/>
    </location>
</feature>
<evidence type="ECO:0000313" key="3">
    <source>
        <dbReference type="Proteomes" id="UP000528322"/>
    </source>
</evidence>
<keyword evidence="1" id="KW-0175">Coiled coil</keyword>
<keyword evidence="2" id="KW-0969">Cilium</keyword>
<name>A0A7W8DHE1_9BACT</name>
<proteinExistence type="predicted"/>
<comment type="caution">
    <text evidence="2">The sequence shown here is derived from an EMBL/GenBank/DDBJ whole genome shotgun (WGS) entry which is preliminary data.</text>
</comment>
<dbReference type="InterPro" id="IPR053716">
    <property type="entry name" value="Flag_assembly_chemotaxis_eff"/>
</dbReference>
<dbReference type="AlphaFoldDB" id="A0A7W8DHE1"/>
<reference evidence="2 3" key="1">
    <citation type="submission" date="2020-08" db="EMBL/GenBank/DDBJ databases">
        <title>Genomic Encyclopedia of Type Strains, Phase IV (KMG-IV): sequencing the most valuable type-strain genomes for metagenomic binning, comparative biology and taxonomic classification.</title>
        <authorList>
            <person name="Goeker M."/>
        </authorList>
    </citation>
    <scope>NUCLEOTIDE SEQUENCE [LARGE SCALE GENOMIC DNA]</scope>
    <source>
        <strain evidence="2 3">DSM 22071</strain>
    </source>
</reference>